<proteinExistence type="predicted"/>
<reference evidence="1" key="1">
    <citation type="submission" date="2022-07" db="EMBL/GenBank/DDBJ databases">
        <title>Phylogenomic reconstructions and comparative analyses of Kickxellomycotina fungi.</title>
        <authorList>
            <person name="Reynolds N.K."/>
            <person name="Stajich J.E."/>
            <person name="Barry K."/>
            <person name="Grigoriev I.V."/>
            <person name="Crous P."/>
            <person name="Smith M.E."/>
        </authorList>
    </citation>
    <scope>NUCLEOTIDE SEQUENCE</scope>
    <source>
        <strain evidence="1">NRRL 5244</strain>
    </source>
</reference>
<sequence>MLGERAEQLTQQLAELQAEEEMLVRTASSADAEVSRMAAAYQGSLDEAALATQNLASTLNTPAGNSMTGQPTKHYVFQCGDEVAQLRRAVEGYMAELGQFIETGMRKMDTLPSPWKEFEPFATQSVAELLDVAKREHGRITSDLIPMTRLKMRLNLERELLRAAGDEADKAMASGDLLQRCGQYVPNGVHDDKITSSVSMHAARLSGAALGNLVVSGQVQRFGDVTKQLQQQWNMLAECRGYQQNRDLEMAAHSIGPQRQAAEEIVRKLAEEHAALADLDAMWTVVATSLERDNAVLEKKKVSGCSTGE</sequence>
<organism evidence="1 2">
    <name type="scientific">Linderina macrospora</name>
    <dbReference type="NCBI Taxonomy" id="4868"/>
    <lineage>
        <taxon>Eukaryota</taxon>
        <taxon>Fungi</taxon>
        <taxon>Fungi incertae sedis</taxon>
        <taxon>Zoopagomycota</taxon>
        <taxon>Kickxellomycotina</taxon>
        <taxon>Kickxellomycetes</taxon>
        <taxon>Kickxellales</taxon>
        <taxon>Kickxellaceae</taxon>
        <taxon>Linderina</taxon>
    </lineage>
</organism>
<accession>A0ACC1J631</accession>
<protein>
    <submittedName>
        <fullName evidence="1">Uncharacterized protein</fullName>
    </submittedName>
</protein>
<comment type="caution">
    <text evidence="1">The sequence shown here is derived from an EMBL/GenBank/DDBJ whole genome shotgun (WGS) entry which is preliminary data.</text>
</comment>
<gene>
    <name evidence="1" type="ORF">FBU59_004325</name>
</gene>
<keyword evidence="2" id="KW-1185">Reference proteome</keyword>
<dbReference type="Proteomes" id="UP001150603">
    <property type="component" value="Unassembled WGS sequence"/>
</dbReference>
<name>A0ACC1J631_9FUNG</name>
<dbReference type="EMBL" id="JANBPW010003046">
    <property type="protein sequence ID" value="KAJ1938815.1"/>
    <property type="molecule type" value="Genomic_DNA"/>
</dbReference>
<evidence type="ECO:0000313" key="2">
    <source>
        <dbReference type="Proteomes" id="UP001150603"/>
    </source>
</evidence>
<evidence type="ECO:0000313" key="1">
    <source>
        <dbReference type="EMBL" id="KAJ1938815.1"/>
    </source>
</evidence>